<reference evidence="2 3" key="1">
    <citation type="journal article" date="2016" name="Nat. Commun.">
        <title>Thousands of microbial genomes shed light on interconnected biogeochemical processes in an aquifer system.</title>
        <authorList>
            <person name="Anantharaman K."/>
            <person name="Brown C.T."/>
            <person name="Hug L.A."/>
            <person name="Sharon I."/>
            <person name="Castelle C.J."/>
            <person name="Probst A.J."/>
            <person name="Thomas B.C."/>
            <person name="Singh A."/>
            <person name="Wilkins M.J."/>
            <person name="Karaoz U."/>
            <person name="Brodie E.L."/>
            <person name="Williams K.H."/>
            <person name="Hubbard S.S."/>
            <person name="Banfield J.F."/>
        </authorList>
    </citation>
    <scope>NUCLEOTIDE SEQUENCE [LARGE SCALE GENOMIC DNA]</scope>
</reference>
<dbReference type="AlphaFoldDB" id="A0A1F5G6D5"/>
<evidence type="ECO:0000256" key="1">
    <source>
        <dbReference type="SAM" id="Phobius"/>
    </source>
</evidence>
<feature type="transmembrane region" description="Helical" evidence="1">
    <location>
        <begin position="102"/>
        <end position="121"/>
    </location>
</feature>
<accession>A0A1F5G6D5</accession>
<keyword evidence="1" id="KW-0472">Membrane</keyword>
<dbReference type="STRING" id="1797711.A2870_01410"/>
<evidence type="ECO:0000313" key="2">
    <source>
        <dbReference type="EMBL" id="OGD87385.1"/>
    </source>
</evidence>
<name>A0A1F5G6D5_9BACT</name>
<feature type="transmembrane region" description="Helical" evidence="1">
    <location>
        <begin position="133"/>
        <end position="154"/>
    </location>
</feature>
<dbReference type="EMBL" id="MFAZ01000014">
    <property type="protein sequence ID" value="OGD87385.1"/>
    <property type="molecule type" value="Genomic_DNA"/>
</dbReference>
<feature type="transmembrane region" description="Helical" evidence="1">
    <location>
        <begin position="32"/>
        <end position="50"/>
    </location>
</feature>
<dbReference type="Proteomes" id="UP000179102">
    <property type="component" value="Unassembled WGS sequence"/>
</dbReference>
<gene>
    <name evidence="2" type="ORF">A2870_01410</name>
</gene>
<feature type="transmembrane region" description="Helical" evidence="1">
    <location>
        <begin position="62"/>
        <end position="82"/>
    </location>
</feature>
<comment type="caution">
    <text evidence="2">The sequence shown here is derived from an EMBL/GenBank/DDBJ whole genome shotgun (WGS) entry which is preliminary data.</text>
</comment>
<proteinExistence type="predicted"/>
<protein>
    <submittedName>
        <fullName evidence="2">Uncharacterized protein</fullName>
    </submittedName>
</protein>
<evidence type="ECO:0000313" key="3">
    <source>
        <dbReference type="Proteomes" id="UP000179102"/>
    </source>
</evidence>
<sequence length="169" mass="18936">MTTEAKNAEYQKAVAQLDAKAATFAPPKTSSWVIIFFLTLFPPIAFYLMWKDEKYHGWFAYLNWLFGISLVLFSAFLFFAILPKINSLYAQIGYQNPNKGGTFAVVMVIVAVLQIIWGFILKKKQRGDGKLSTTYLLISIALFALDYIIPTILYSSVLSLSALESIIAG</sequence>
<keyword evidence="1" id="KW-0812">Transmembrane</keyword>
<keyword evidence="1" id="KW-1133">Transmembrane helix</keyword>
<organism evidence="2 3">
    <name type="scientific">Candidatus Curtissbacteria bacterium RIFCSPHIGHO2_01_FULL_41_11</name>
    <dbReference type="NCBI Taxonomy" id="1797711"/>
    <lineage>
        <taxon>Bacteria</taxon>
        <taxon>Candidatus Curtissiibacteriota</taxon>
    </lineage>
</organism>